<evidence type="ECO:0000313" key="1">
    <source>
        <dbReference type="EMBL" id="KAE9013469.1"/>
    </source>
</evidence>
<dbReference type="EMBL" id="QXFU01001009">
    <property type="protein sequence ID" value="KAE9013469.1"/>
    <property type="molecule type" value="Genomic_DNA"/>
</dbReference>
<name>A0A6A3L376_9STRA</name>
<dbReference type="EMBL" id="QXFU01001009">
    <property type="protein sequence ID" value="KAE9013470.1"/>
    <property type="molecule type" value="Genomic_DNA"/>
</dbReference>
<sequence length="48" mass="5303">MVQPTLTNSTKVRAEMATPLLAVKSSPSNLLTPVLMNHQMMQPSIMYT</sequence>
<reference evidence="1 6" key="1">
    <citation type="submission" date="2018-09" db="EMBL/GenBank/DDBJ databases">
        <title>Genomic investigation of the strawberry pathogen Phytophthora fragariae indicates pathogenicity is determined by transcriptional variation in three key races.</title>
        <authorList>
            <person name="Adams T.M."/>
            <person name="Armitage A.D."/>
            <person name="Sobczyk M.K."/>
            <person name="Bates H.J."/>
            <person name="Dunwell J.M."/>
            <person name="Nellist C.F."/>
            <person name="Harrison R.J."/>
        </authorList>
    </citation>
    <scope>NUCLEOTIDE SEQUENCE [LARGE SCALE GENOMIC DNA]</scope>
    <source>
        <strain evidence="1 6">SCRP324</strain>
        <strain evidence="3 5">SCRP333</strain>
    </source>
</reference>
<gene>
    <name evidence="1" type="ORF">PR002_g14494</name>
    <name evidence="2" type="ORF">PR002_g14497</name>
    <name evidence="3" type="ORF">PR003_g15000</name>
    <name evidence="4" type="ORF">PR003_g15003</name>
</gene>
<comment type="caution">
    <text evidence="1">The sequence shown here is derived from an EMBL/GenBank/DDBJ whole genome shotgun (WGS) entry which is preliminary data.</text>
</comment>
<proteinExistence type="predicted"/>
<protein>
    <submittedName>
        <fullName evidence="1">Uncharacterized protein</fullName>
    </submittedName>
</protein>
<evidence type="ECO:0000313" key="6">
    <source>
        <dbReference type="Proteomes" id="UP000435112"/>
    </source>
</evidence>
<dbReference type="AlphaFoldDB" id="A0A6A3L376"/>
<dbReference type="Proteomes" id="UP000435112">
    <property type="component" value="Unassembled WGS sequence"/>
</dbReference>
<dbReference type="Proteomes" id="UP000434957">
    <property type="component" value="Unassembled WGS sequence"/>
</dbReference>
<dbReference type="EMBL" id="QXFT01001017">
    <property type="protein sequence ID" value="KAE9331453.1"/>
    <property type="molecule type" value="Genomic_DNA"/>
</dbReference>
<organism evidence="1 6">
    <name type="scientific">Phytophthora rubi</name>
    <dbReference type="NCBI Taxonomy" id="129364"/>
    <lineage>
        <taxon>Eukaryota</taxon>
        <taxon>Sar</taxon>
        <taxon>Stramenopiles</taxon>
        <taxon>Oomycota</taxon>
        <taxon>Peronosporomycetes</taxon>
        <taxon>Peronosporales</taxon>
        <taxon>Peronosporaceae</taxon>
        <taxon>Phytophthora</taxon>
    </lineage>
</organism>
<dbReference type="EMBL" id="QXFT01001017">
    <property type="protein sequence ID" value="KAE9331452.1"/>
    <property type="molecule type" value="Genomic_DNA"/>
</dbReference>
<evidence type="ECO:0000313" key="3">
    <source>
        <dbReference type="EMBL" id="KAE9331452.1"/>
    </source>
</evidence>
<evidence type="ECO:0000313" key="4">
    <source>
        <dbReference type="EMBL" id="KAE9331453.1"/>
    </source>
</evidence>
<evidence type="ECO:0000313" key="2">
    <source>
        <dbReference type="EMBL" id="KAE9013470.1"/>
    </source>
</evidence>
<keyword evidence="5" id="KW-1185">Reference proteome</keyword>
<accession>A0A6A3L376</accession>
<evidence type="ECO:0000313" key="5">
    <source>
        <dbReference type="Proteomes" id="UP000434957"/>
    </source>
</evidence>